<keyword evidence="7" id="KW-1185">Reference proteome</keyword>
<keyword evidence="4" id="KW-0067">ATP-binding</keyword>
<evidence type="ECO:0000256" key="3">
    <source>
        <dbReference type="ARBA" id="ARBA00022741"/>
    </source>
</evidence>
<dbReference type="InterPro" id="IPR050095">
    <property type="entry name" value="ECF_ABC_transporter_ATP-bd"/>
</dbReference>
<keyword evidence="2" id="KW-0813">Transport</keyword>
<dbReference type="PANTHER" id="PTHR43553">
    <property type="entry name" value="HEAVY METAL TRANSPORTER"/>
    <property type="match status" value="1"/>
</dbReference>
<reference evidence="6" key="1">
    <citation type="journal article" date="2014" name="Int. J. Syst. Evol. Microbiol.">
        <title>Complete genome of a new Firmicutes species belonging to the dominant human colonic microbiota ('Ruminococcus bicirculans') reveals two chromosomes and a selective capacity to utilize plant glucans.</title>
        <authorList>
            <consortium name="NISC Comparative Sequencing Program"/>
            <person name="Wegmann U."/>
            <person name="Louis P."/>
            <person name="Goesmann A."/>
            <person name="Henrissat B."/>
            <person name="Duncan S.H."/>
            <person name="Flint H.J."/>
        </authorList>
    </citation>
    <scope>NUCLEOTIDE SEQUENCE</scope>
    <source>
        <strain evidence="6">NBRC 109915</strain>
    </source>
</reference>
<dbReference type="CDD" id="cd03225">
    <property type="entry name" value="ABC_cobalt_CbiO_domain1"/>
    <property type="match status" value="1"/>
</dbReference>
<evidence type="ECO:0000256" key="1">
    <source>
        <dbReference type="ARBA" id="ARBA00005417"/>
    </source>
</evidence>
<dbReference type="PROSITE" id="PS50893">
    <property type="entry name" value="ABC_TRANSPORTER_2"/>
    <property type="match status" value="1"/>
</dbReference>
<organism evidence="6 7">
    <name type="scientific">Sulfitobacter pacificus</name>
    <dbReference type="NCBI Taxonomy" id="1499314"/>
    <lineage>
        <taxon>Bacteria</taxon>
        <taxon>Pseudomonadati</taxon>
        <taxon>Pseudomonadota</taxon>
        <taxon>Alphaproteobacteria</taxon>
        <taxon>Rhodobacterales</taxon>
        <taxon>Roseobacteraceae</taxon>
        <taxon>Sulfitobacter</taxon>
    </lineage>
</organism>
<dbReference type="Pfam" id="PF00005">
    <property type="entry name" value="ABC_tran"/>
    <property type="match status" value="1"/>
</dbReference>
<sequence>MSPTAPPLIALRDVSYLPDSEPVLSDITLETDARRIGIVGRNGSGKTTLARVIAGLVGVDDGTVRIGGVDVARDRKAALGAVGILFQNPDHQIIFPTVEEEIAFGLAQQGHSKQEIKTAVSAMLNRFDKAHWAEAAIHQLSQGQRQLVCLMSVLAMAPRVIVLDEPFAGLDIPTTRQLARVLDSLDLCLVLITHDPAMLDGYDRVLWIEAGRILQDGAAEPVLKAFQEQMLQLGDGDDLSDLAS</sequence>
<keyword evidence="3" id="KW-0547">Nucleotide-binding</keyword>
<name>A0ABQ5VDU0_9RHOB</name>
<dbReference type="InterPro" id="IPR003593">
    <property type="entry name" value="AAA+_ATPase"/>
</dbReference>
<dbReference type="EMBL" id="BSNL01000001">
    <property type="protein sequence ID" value="GLQ25224.1"/>
    <property type="molecule type" value="Genomic_DNA"/>
</dbReference>
<dbReference type="PANTHER" id="PTHR43553:SF24">
    <property type="entry name" value="ENERGY-COUPLING FACTOR TRANSPORTER ATP-BINDING PROTEIN ECFA1"/>
    <property type="match status" value="1"/>
</dbReference>
<dbReference type="InterPro" id="IPR003439">
    <property type="entry name" value="ABC_transporter-like_ATP-bd"/>
</dbReference>
<evidence type="ECO:0000313" key="6">
    <source>
        <dbReference type="EMBL" id="GLQ25224.1"/>
    </source>
</evidence>
<proteinExistence type="inferred from homology"/>
<accession>A0ABQ5VDU0</accession>
<feature type="domain" description="ABC transporter" evidence="5">
    <location>
        <begin position="9"/>
        <end position="235"/>
    </location>
</feature>
<dbReference type="RefSeq" id="WP_284369349.1">
    <property type="nucleotide sequence ID" value="NZ_BSNL01000001.1"/>
</dbReference>
<evidence type="ECO:0000313" key="7">
    <source>
        <dbReference type="Proteomes" id="UP001161388"/>
    </source>
</evidence>
<dbReference type="Gene3D" id="3.40.50.300">
    <property type="entry name" value="P-loop containing nucleotide triphosphate hydrolases"/>
    <property type="match status" value="1"/>
</dbReference>
<dbReference type="InterPro" id="IPR015856">
    <property type="entry name" value="ABC_transpr_CbiO/EcfA_su"/>
</dbReference>
<evidence type="ECO:0000259" key="5">
    <source>
        <dbReference type="PROSITE" id="PS50893"/>
    </source>
</evidence>
<dbReference type="Proteomes" id="UP001161388">
    <property type="component" value="Unassembled WGS sequence"/>
</dbReference>
<comment type="similarity">
    <text evidence="1">Belongs to the ABC transporter superfamily.</text>
</comment>
<dbReference type="SMART" id="SM00382">
    <property type="entry name" value="AAA"/>
    <property type="match status" value="1"/>
</dbReference>
<dbReference type="SUPFAM" id="SSF52540">
    <property type="entry name" value="P-loop containing nucleoside triphosphate hydrolases"/>
    <property type="match status" value="1"/>
</dbReference>
<dbReference type="InterPro" id="IPR027417">
    <property type="entry name" value="P-loop_NTPase"/>
</dbReference>
<gene>
    <name evidence="6" type="ORF">GCM10007927_00270</name>
</gene>
<evidence type="ECO:0000256" key="4">
    <source>
        <dbReference type="ARBA" id="ARBA00022840"/>
    </source>
</evidence>
<protein>
    <submittedName>
        <fullName evidence="6">Cobalt ABC transporter</fullName>
    </submittedName>
</protein>
<comment type="caution">
    <text evidence="6">The sequence shown here is derived from an EMBL/GenBank/DDBJ whole genome shotgun (WGS) entry which is preliminary data.</text>
</comment>
<evidence type="ECO:0000256" key="2">
    <source>
        <dbReference type="ARBA" id="ARBA00022448"/>
    </source>
</evidence>
<reference evidence="6" key="2">
    <citation type="submission" date="2023-01" db="EMBL/GenBank/DDBJ databases">
        <title>Draft genome sequence of Sulfitobacter pacificus strain NBRC 109915.</title>
        <authorList>
            <person name="Sun Q."/>
            <person name="Mori K."/>
        </authorList>
    </citation>
    <scope>NUCLEOTIDE SEQUENCE</scope>
    <source>
        <strain evidence="6">NBRC 109915</strain>
    </source>
</reference>